<sequence length="537" mass="61688">MESKLTPDQEQSYKNIQVFFKDEDNPAIVIMGSAGTGKTFLTRYIVDYILNERMGSVAAIAPTHKARRVLEKTLNTERFFPVPSFTVASLLGKIREHSYIGSHKYTNGSKQKMDKFEVFILDEVSMVEDKDLEEIIDYICEHDKKLILVGDNCQIPCPSQIVVREGDICYKPDSVAFTIANICVLNNIVRQAADSPIIRIASYLRDNLLSEISLDDIIIGSKVSTEDITISCEDAYSQFISERQANMDVRMISYTNASIRRHNTRIRRDLGIEDRLIVVDELLTGYNNVGWPTPVIENGTDYMVSSLRQTSRHMIGNYSGLVGYLVDLVDLVDQSNISRELFFINVRHSHNANFMKEFVRRAEHVNKRYSTKDAYRKYCALKNKAVFLEDVYNYCGKIMTEADLRHTQPLLFTKVKEVIDTTTKAIAVSELTEKLRNTYGEIIEGRLIDNKPFADGEVFADQYMVVEKDIYYGYAMTAHKSQGSTYESVYVDENDFNKISDRWNYKLRAMENRFKEKNQLKYVACTRASKKLRIMVS</sequence>
<dbReference type="EMBL" id="MN740574">
    <property type="protein sequence ID" value="QHU34541.1"/>
    <property type="molecule type" value="Genomic_DNA"/>
</dbReference>
<reference evidence="1" key="1">
    <citation type="journal article" date="2020" name="Nature">
        <title>Giant virus diversity and host interactions through global metagenomics.</title>
        <authorList>
            <person name="Schulz F."/>
            <person name="Roux S."/>
            <person name="Paez-Espino D."/>
            <person name="Jungbluth S."/>
            <person name="Walsh D.A."/>
            <person name="Denef V.J."/>
            <person name="McMahon K.D."/>
            <person name="Konstantinidis K.T."/>
            <person name="Eloe-Fadrosh E.A."/>
            <person name="Kyrpides N.C."/>
            <person name="Woyke T."/>
        </authorList>
    </citation>
    <scope>NUCLEOTIDE SEQUENCE</scope>
    <source>
        <strain evidence="1">GVMAG-S-1016713-169</strain>
    </source>
</reference>
<dbReference type="Pfam" id="PF13604">
    <property type="entry name" value="AAA_30"/>
    <property type="match status" value="1"/>
</dbReference>
<dbReference type="CDD" id="cd18809">
    <property type="entry name" value="SF1_C_RecD"/>
    <property type="match status" value="1"/>
</dbReference>
<dbReference type="Gene3D" id="3.40.50.300">
    <property type="entry name" value="P-loop containing nucleotide triphosphate hydrolases"/>
    <property type="match status" value="2"/>
</dbReference>
<dbReference type="AlphaFoldDB" id="A0A6C0LXR2"/>
<protein>
    <recommendedName>
        <fullName evidence="2">UvrD-like helicase C-terminal domain-containing protein</fullName>
    </recommendedName>
</protein>
<evidence type="ECO:0008006" key="2">
    <source>
        <dbReference type="Google" id="ProtNLM"/>
    </source>
</evidence>
<proteinExistence type="predicted"/>
<organism evidence="1">
    <name type="scientific">viral metagenome</name>
    <dbReference type="NCBI Taxonomy" id="1070528"/>
    <lineage>
        <taxon>unclassified sequences</taxon>
        <taxon>metagenomes</taxon>
        <taxon>organismal metagenomes</taxon>
    </lineage>
</organism>
<dbReference type="InterPro" id="IPR027417">
    <property type="entry name" value="P-loop_NTPase"/>
</dbReference>
<evidence type="ECO:0000313" key="1">
    <source>
        <dbReference type="EMBL" id="QHU34541.1"/>
    </source>
</evidence>
<name>A0A6C0LXR2_9ZZZZ</name>
<dbReference type="SUPFAM" id="SSF52540">
    <property type="entry name" value="P-loop containing nucleoside triphosphate hydrolases"/>
    <property type="match status" value="1"/>
</dbReference>
<accession>A0A6C0LXR2</accession>